<dbReference type="SMART" id="SM00718">
    <property type="entry name" value="DM4_12"/>
    <property type="match status" value="1"/>
</dbReference>
<accession>A0A7R9L3Z6</accession>
<sequence length="274" mass="30183">MQRYTNCVRIIANLSLWVVLEAKRKIVSRLTLHDHNSIKAYVNGFTNADQHMAKTKSHTSINANNIGTNGGDVVFDNDGNLMDSYTSNTSTVDNGSHVLPDNIGRKDNDSLYLQNKLAKSSRFQARSQLYKTIEISHSTLGRSCLQRAICEVSQTPLIAPNTGLIGQLIDMFLTIDPIHEEYSDDIDDYIEAQAVGVKSYLADKSSRVNIMGTRRRTLSPSFSAKYCAPSFTSQRFGDVVAVGVEGLRAYGVVICGLEYGIARDIAVLDVPAQQ</sequence>
<dbReference type="PANTHER" id="PTHR21398:SF6">
    <property type="entry name" value="AGAP007094-PA"/>
    <property type="match status" value="1"/>
</dbReference>
<name>A0A7R9L3Z6_9ACAR</name>
<dbReference type="EMBL" id="CAJPIZ010014554">
    <property type="protein sequence ID" value="CAG2114831.1"/>
    <property type="molecule type" value="Genomic_DNA"/>
</dbReference>
<reference evidence="1" key="1">
    <citation type="submission" date="2020-11" db="EMBL/GenBank/DDBJ databases">
        <authorList>
            <person name="Tran Van P."/>
        </authorList>
    </citation>
    <scope>NUCLEOTIDE SEQUENCE</scope>
</reference>
<evidence type="ECO:0000313" key="2">
    <source>
        <dbReference type="Proteomes" id="UP000759131"/>
    </source>
</evidence>
<dbReference type="Proteomes" id="UP000759131">
    <property type="component" value="Unassembled WGS sequence"/>
</dbReference>
<evidence type="ECO:0000313" key="1">
    <source>
        <dbReference type="EMBL" id="CAD7634401.1"/>
    </source>
</evidence>
<proteinExistence type="predicted"/>
<dbReference type="PANTHER" id="PTHR21398">
    <property type="entry name" value="AGAP007094-PA"/>
    <property type="match status" value="1"/>
</dbReference>
<gene>
    <name evidence="1" type="ORF">OSB1V03_LOCUS14797</name>
</gene>
<organism evidence="1">
    <name type="scientific">Medioppia subpectinata</name>
    <dbReference type="NCBI Taxonomy" id="1979941"/>
    <lineage>
        <taxon>Eukaryota</taxon>
        <taxon>Metazoa</taxon>
        <taxon>Ecdysozoa</taxon>
        <taxon>Arthropoda</taxon>
        <taxon>Chelicerata</taxon>
        <taxon>Arachnida</taxon>
        <taxon>Acari</taxon>
        <taxon>Acariformes</taxon>
        <taxon>Sarcoptiformes</taxon>
        <taxon>Oribatida</taxon>
        <taxon>Brachypylina</taxon>
        <taxon>Oppioidea</taxon>
        <taxon>Oppiidae</taxon>
        <taxon>Medioppia</taxon>
    </lineage>
</organism>
<keyword evidence="2" id="KW-1185">Reference proteome</keyword>
<dbReference type="Pfam" id="PF07841">
    <property type="entry name" value="DM4_12"/>
    <property type="match status" value="1"/>
</dbReference>
<dbReference type="OrthoDB" id="8186940at2759"/>
<dbReference type="AlphaFoldDB" id="A0A7R9L3Z6"/>
<dbReference type="InterPro" id="IPR006631">
    <property type="entry name" value="DM4_12"/>
</dbReference>
<dbReference type="EMBL" id="OC869129">
    <property type="protein sequence ID" value="CAD7634401.1"/>
    <property type="molecule type" value="Genomic_DNA"/>
</dbReference>
<protein>
    <submittedName>
        <fullName evidence="1">Uncharacterized protein</fullName>
    </submittedName>
</protein>